<dbReference type="Pfam" id="PF13518">
    <property type="entry name" value="HTH_28"/>
    <property type="match status" value="1"/>
</dbReference>
<accession>A0ABQ3V0R1</accession>
<name>A0ABQ3V0R1_9CHLR</name>
<keyword evidence="5" id="KW-1185">Reference proteome</keyword>
<evidence type="ECO:0000259" key="2">
    <source>
        <dbReference type="Pfam" id="PF09039"/>
    </source>
</evidence>
<dbReference type="InterPro" id="IPR055247">
    <property type="entry name" value="InsJ-like_HTH"/>
</dbReference>
<dbReference type="Proteomes" id="UP000654345">
    <property type="component" value="Unassembled WGS sequence"/>
</dbReference>
<proteinExistence type="predicted"/>
<evidence type="ECO:0000259" key="3">
    <source>
        <dbReference type="Pfam" id="PF13518"/>
    </source>
</evidence>
<dbReference type="InterPro" id="IPR015126">
    <property type="entry name" value="Mu_I-gamma"/>
</dbReference>
<organism evidence="4 5">
    <name type="scientific">Ktedonobacter robiniae</name>
    <dbReference type="NCBI Taxonomy" id="2778365"/>
    <lineage>
        <taxon>Bacteria</taxon>
        <taxon>Bacillati</taxon>
        <taxon>Chloroflexota</taxon>
        <taxon>Ktedonobacteria</taxon>
        <taxon>Ktedonobacterales</taxon>
        <taxon>Ktedonobacteraceae</taxon>
        <taxon>Ktedonobacter</taxon>
    </lineage>
</organism>
<dbReference type="EMBL" id="BNJG01000003">
    <property type="protein sequence ID" value="GHO58220.1"/>
    <property type="molecule type" value="Genomic_DNA"/>
</dbReference>
<evidence type="ECO:0000256" key="1">
    <source>
        <dbReference type="SAM" id="MobiDB-lite"/>
    </source>
</evidence>
<dbReference type="RefSeq" id="WP_268887411.1">
    <property type="nucleotide sequence ID" value="NZ_BNJG01000003.1"/>
</dbReference>
<gene>
    <name evidence="4" type="ORF">KSB_66950</name>
</gene>
<feature type="region of interest" description="Disordered" evidence="1">
    <location>
        <begin position="106"/>
        <end position="128"/>
    </location>
</feature>
<reference evidence="4 5" key="1">
    <citation type="journal article" date="2021" name="Int. J. Syst. Evol. Microbiol.">
        <title>Reticulibacter mediterranei gen. nov., sp. nov., within the new family Reticulibacteraceae fam. nov., and Ktedonospora formicarum gen. nov., sp. nov., Ktedonobacter robiniae sp. nov., Dictyobacter formicarum sp. nov. and Dictyobacter arantiisoli sp. nov., belonging to the class Ktedonobacteria.</title>
        <authorList>
            <person name="Yabe S."/>
            <person name="Zheng Y."/>
            <person name="Wang C.M."/>
            <person name="Sakai Y."/>
            <person name="Abe K."/>
            <person name="Yokota A."/>
            <person name="Donadio S."/>
            <person name="Cavaletti L."/>
            <person name="Monciardini P."/>
        </authorList>
    </citation>
    <scope>NUCLEOTIDE SEQUENCE [LARGE SCALE GENOMIC DNA]</scope>
    <source>
        <strain evidence="4 5">SOSP1-30</strain>
    </source>
</reference>
<feature type="domain" description="Insertion element IS150 protein InsJ-like helix-turn-helix" evidence="3">
    <location>
        <begin position="19"/>
        <end position="57"/>
    </location>
</feature>
<dbReference type="InterPro" id="IPR009057">
    <property type="entry name" value="Homeodomain-like_sf"/>
</dbReference>
<dbReference type="Pfam" id="PF09039">
    <property type="entry name" value="HTH_Tnp_Mu_2"/>
    <property type="match status" value="1"/>
</dbReference>
<evidence type="ECO:0000313" key="4">
    <source>
        <dbReference type="EMBL" id="GHO58220.1"/>
    </source>
</evidence>
<feature type="domain" description="Mu DNA binding I gamma subdomain" evidence="2">
    <location>
        <begin position="61"/>
        <end position="119"/>
    </location>
</feature>
<dbReference type="SUPFAM" id="SSF46689">
    <property type="entry name" value="Homeodomain-like"/>
    <property type="match status" value="1"/>
</dbReference>
<protein>
    <recommendedName>
        <fullName evidence="6">Transposase</fullName>
    </recommendedName>
</protein>
<evidence type="ECO:0000313" key="5">
    <source>
        <dbReference type="Proteomes" id="UP000654345"/>
    </source>
</evidence>
<evidence type="ECO:0008006" key="6">
    <source>
        <dbReference type="Google" id="ProtNLM"/>
    </source>
</evidence>
<comment type="caution">
    <text evidence="4">The sequence shown here is derived from an EMBL/GenBank/DDBJ whole genome shotgun (WGS) entry which is preliminary data.</text>
</comment>
<sequence>MKGNGSRALERFAKIRPCVEEGVSQAEVARAHGVSSSTVQRWIKRYREQGLVGLAREERADRGHSRDLSKEEIELIEGFYLSRPRPQLRSVYRKVCRVAREQGWKEPSYDPRVSNCEEDVASLGDAGA</sequence>
<dbReference type="Gene3D" id="1.10.10.60">
    <property type="entry name" value="Homeodomain-like"/>
    <property type="match status" value="2"/>
</dbReference>